<dbReference type="GO" id="GO:0004605">
    <property type="term" value="F:phosphatidate cytidylyltransferase activity"/>
    <property type="evidence" value="ECO:0007669"/>
    <property type="project" value="UniProtKB-EC"/>
</dbReference>
<feature type="compositionally biased region" description="Basic residues" evidence="1">
    <location>
        <begin position="168"/>
        <end position="189"/>
    </location>
</feature>
<keyword evidence="2" id="KW-0548">Nucleotidyltransferase</keyword>
<dbReference type="EMBL" id="CADCVM010000270">
    <property type="protein sequence ID" value="CAA9501513.1"/>
    <property type="molecule type" value="Genomic_DNA"/>
</dbReference>
<feature type="compositionally biased region" description="Basic and acidic residues" evidence="1">
    <location>
        <begin position="59"/>
        <end position="73"/>
    </location>
</feature>
<gene>
    <name evidence="2" type="ORF">AVDCRST_MAG05-2476</name>
</gene>
<protein>
    <submittedName>
        <fullName evidence="2">Phosphatidate cytidylyltransferase</fullName>
        <ecNumber evidence="2">2.7.7.41</ecNumber>
    </submittedName>
</protein>
<sequence>APVADRHGPGPGAHRPWRDRNRQGGRARPRSRRRRGRRLRTLPGAQTAPVRGRLRGRRHPDPPLHSPRSDGHTGRRRGRTPLGPALARRQAGDEDAAGRSRRAPDGALGGGAAGAPLALPGGPLRGLLPDHDRGGGALDLGLRRVLCRPLFRTPPRLSDPQPQEDRRGHRRRPAGHGARGRALRGRRAGVHGDEGARDLARRLPREPGRGPLRVRPQAHPGREGPRPLPSRPRRRARPDRQPPLLGARGILHLVARM</sequence>
<proteinExistence type="predicted"/>
<accession>A0A6J4SL34</accession>
<feature type="non-terminal residue" evidence="2">
    <location>
        <position position="1"/>
    </location>
</feature>
<feature type="non-terminal residue" evidence="2">
    <location>
        <position position="257"/>
    </location>
</feature>
<feature type="compositionally biased region" description="Basic and acidic residues" evidence="1">
    <location>
        <begin position="190"/>
        <end position="208"/>
    </location>
</feature>
<name>A0A6J4SL34_9ACTN</name>
<feature type="region of interest" description="Disordered" evidence="1">
    <location>
        <begin position="152"/>
        <end position="248"/>
    </location>
</feature>
<organism evidence="2">
    <name type="scientific">uncultured Rubrobacteraceae bacterium</name>
    <dbReference type="NCBI Taxonomy" id="349277"/>
    <lineage>
        <taxon>Bacteria</taxon>
        <taxon>Bacillati</taxon>
        <taxon>Actinomycetota</taxon>
        <taxon>Rubrobacteria</taxon>
        <taxon>Rubrobacterales</taxon>
        <taxon>Rubrobacteraceae</taxon>
        <taxon>environmental samples</taxon>
    </lineage>
</organism>
<evidence type="ECO:0000313" key="2">
    <source>
        <dbReference type="EMBL" id="CAA9501513.1"/>
    </source>
</evidence>
<reference evidence="2" key="1">
    <citation type="submission" date="2020-02" db="EMBL/GenBank/DDBJ databases">
        <authorList>
            <person name="Meier V. D."/>
        </authorList>
    </citation>
    <scope>NUCLEOTIDE SEQUENCE</scope>
    <source>
        <strain evidence="2">AVDCRST_MAG05</strain>
    </source>
</reference>
<feature type="compositionally biased region" description="Basic and acidic residues" evidence="1">
    <location>
        <begin position="90"/>
        <end position="104"/>
    </location>
</feature>
<dbReference type="AlphaFoldDB" id="A0A6J4SL34"/>
<evidence type="ECO:0000256" key="1">
    <source>
        <dbReference type="SAM" id="MobiDB-lite"/>
    </source>
</evidence>
<feature type="region of interest" description="Disordered" evidence="1">
    <location>
        <begin position="1"/>
        <end position="114"/>
    </location>
</feature>
<dbReference type="EC" id="2.7.7.41" evidence="2"/>
<feature type="compositionally biased region" description="Basic residues" evidence="1">
    <location>
        <begin position="23"/>
        <end position="40"/>
    </location>
</feature>
<keyword evidence="2" id="KW-0808">Transferase</keyword>